<feature type="transmembrane region" description="Helical" evidence="2">
    <location>
        <begin position="33"/>
        <end position="54"/>
    </location>
</feature>
<gene>
    <name evidence="3" type="ORF">CR165_02430</name>
</gene>
<evidence type="ECO:0000313" key="4">
    <source>
        <dbReference type="Proteomes" id="UP000245048"/>
    </source>
</evidence>
<dbReference type="AlphaFoldDB" id="A0A2U1VA93"/>
<sequence length="99" mass="10743">MDPRSHDRPVLDMTPEGEFRGPAPRPTTWLDRLLMRLGGVAALVAIVAVGIVVAGIAVAFFALALPVALVAGLVAFGSLWWRAKRNGRAFRMSATMMRR</sequence>
<evidence type="ECO:0000313" key="3">
    <source>
        <dbReference type="EMBL" id="PWC30776.1"/>
    </source>
</evidence>
<keyword evidence="2" id="KW-0472">Membrane</keyword>
<feature type="transmembrane region" description="Helical" evidence="2">
    <location>
        <begin position="60"/>
        <end position="81"/>
    </location>
</feature>
<evidence type="ECO:0000256" key="1">
    <source>
        <dbReference type="SAM" id="MobiDB-lite"/>
    </source>
</evidence>
<name>A0A2U1VA93_9PROT</name>
<feature type="region of interest" description="Disordered" evidence="1">
    <location>
        <begin position="1"/>
        <end position="25"/>
    </location>
</feature>
<accession>A0A2U1VA93</accession>
<keyword evidence="2" id="KW-1133">Transmembrane helix</keyword>
<keyword evidence="4" id="KW-1185">Reference proteome</keyword>
<keyword evidence="2" id="KW-0812">Transmembrane</keyword>
<organism evidence="3 4">
    <name type="scientific">Teichococcus aestuarii</name>
    <dbReference type="NCBI Taxonomy" id="568898"/>
    <lineage>
        <taxon>Bacteria</taxon>
        <taxon>Pseudomonadati</taxon>
        <taxon>Pseudomonadota</taxon>
        <taxon>Alphaproteobacteria</taxon>
        <taxon>Acetobacterales</taxon>
        <taxon>Roseomonadaceae</taxon>
        <taxon>Roseomonas</taxon>
    </lineage>
</organism>
<dbReference type="EMBL" id="PDOA01000001">
    <property type="protein sequence ID" value="PWC30776.1"/>
    <property type="molecule type" value="Genomic_DNA"/>
</dbReference>
<comment type="caution">
    <text evidence="3">The sequence shown here is derived from an EMBL/GenBank/DDBJ whole genome shotgun (WGS) entry which is preliminary data.</text>
</comment>
<reference evidence="4" key="1">
    <citation type="submission" date="2017-10" db="EMBL/GenBank/DDBJ databases">
        <authorList>
            <person name="Toshchakov S.V."/>
            <person name="Goeva M.A."/>
        </authorList>
    </citation>
    <scope>NUCLEOTIDE SEQUENCE [LARGE SCALE GENOMIC DNA]</scope>
    <source>
        <strain evidence="4">JR1/69-1-13</strain>
    </source>
</reference>
<dbReference type="Proteomes" id="UP000245048">
    <property type="component" value="Unassembled WGS sequence"/>
</dbReference>
<protein>
    <submittedName>
        <fullName evidence="3">Uncharacterized protein</fullName>
    </submittedName>
</protein>
<proteinExistence type="predicted"/>
<dbReference type="OrthoDB" id="7285422at2"/>
<dbReference type="RefSeq" id="WP_109515347.1">
    <property type="nucleotide sequence ID" value="NZ_PDOA01000001.1"/>
</dbReference>
<evidence type="ECO:0000256" key="2">
    <source>
        <dbReference type="SAM" id="Phobius"/>
    </source>
</evidence>
<feature type="compositionally biased region" description="Basic and acidic residues" evidence="1">
    <location>
        <begin position="1"/>
        <end position="10"/>
    </location>
</feature>